<keyword evidence="4" id="KW-1185">Reference proteome</keyword>
<evidence type="ECO:0000256" key="1">
    <source>
        <dbReference type="ARBA" id="ARBA00022737"/>
    </source>
</evidence>
<dbReference type="PANTHER" id="PTHR10039">
    <property type="entry name" value="AMELOGENIN"/>
    <property type="match status" value="1"/>
</dbReference>
<reference evidence="3" key="1">
    <citation type="submission" date="2020-01" db="EMBL/GenBank/DDBJ databases">
        <title>Identification and distribution of gene clusters putatively required for synthesis of sphingolipid metabolism inhibitors in phylogenetically diverse species of the filamentous fungus Fusarium.</title>
        <authorList>
            <person name="Kim H.-S."/>
            <person name="Busman M."/>
            <person name="Brown D.W."/>
            <person name="Divon H."/>
            <person name="Uhlig S."/>
            <person name="Proctor R.H."/>
        </authorList>
    </citation>
    <scope>NUCLEOTIDE SEQUENCE</scope>
    <source>
        <strain evidence="3">NRRL 53441</strain>
    </source>
</reference>
<dbReference type="AlphaFoldDB" id="A0A8H4JTM9"/>
<evidence type="ECO:0000259" key="2">
    <source>
        <dbReference type="Pfam" id="PF24883"/>
    </source>
</evidence>
<comment type="caution">
    <text evidence="3">The sequence shown here is derived from an EMBL/GenBank/DDBJ whole genome shotgun (WGS) entry which is preliminary data.</text>
</comment>
<name>A0A8H4JTM9_9HYPO</name>
<gene>
    <name evidence="3" type="ORF">F53441_13074</name>
</gene>
<dbReference type="Proteomes" id="UP000605986">
    <property type="component" value="Unassembled WGS sequence"/>
</dbReference>
<dbReference type="EMBL" id="JAADJG010000761">
    <property type="protein sequence ID" value="KAF4437397.1"/>
    <property type="molecule type" value="Genomic_DNA"/>
</dbReference>
<feature type="domain" description="Nephrocystin 3-like N-terminal" evidence="2">
    <location>
        <begin position="238"/>
        <end position="420"/>
    </location>
</feature>
<dbReference type="SUPFAM" id="SSF52540">
    <property type="entry name" value="P-loop containing nucleoside triphosphate hydrolases"/>
    <property type="match status" value="1"/>
</dbReference>
<evidence type="ECO:0000313" key="3">
    <source>
        <dbReference type="EMBL" id="KAF4437397.1"/>
    </source>
</evidence>
<protein>
    <recommendedName>
        <fullName evidence="2">Nephrocystin 3-like N-terminal domain-containing protein</fullName>
    </recommendedName>
</protein>
<dbReference type="PANTHER" id="PTHR10039:SF5">
    <property type="entry name" value="NACHT DOMAIN-CONTAINING PROTEIN"/>
    <property type="match status" value="1"/>
</dbReference>
<evidence type="ECO:0000313" key="4">
    <source>
        <dbReference type="Proteomes" id="UP000605986"/>
    </source>
</evidence>
<accession>A0A8H4JTM9</accession>
<dbReference type="Pfam" id="PF24883">
    <property type="entry name" value="NPHP3_N"/>
    <property type="match status" value="1"/>
</dbReference>
<proteinExistence type="predicted"/>
<keyword evidence="1" id="KW-0677">Repeat</keyword>
<sequence length="1030" mass="118823">MQAVSARLKVRIDQAHITQEQMRLYDLANRCASLSKQIFDLLEKVKPRSSTASAKYYSAFQVWRKEDQIQELEKSLESCRNQLILGLVELSSQNSATYSKDILALIQDDSDKFKELQTHMDDLKKALDTMQPQINQEGRPTLRQLVCLHEEALTTIYQHRILESLKFEVMHQRDDRVHDPYGDTFGWMFQDDDTSATRGNTCSTEVKGDGKAEIENLSDESQYTVYREEREAMMTKSRRNFSDWLLLPGEIFHITGKLGSGKSTLMKFLYSHPCTHSKLRVWAGERYLIIAPFFFWNLGLDLQKSINGLYRSLLYDILKACPSLIQDALPAIWDEMKKAPWKCQETLDIPSKTIKTSLERLLTEKRLNDHVFKTHCFCFFIDGLDEHEEISNEDHRHLVGILNYWVNNSNGNLKMCVSSRDYNVFLNGLPEKLRLWLPDLTEPDMRKYVGNALSHLPNKTLRDRFIDNIPLRAKGIFLWTVLVTAEIRRQIENETSEKRLLEIIDSLPSGLITLFQYILNRLDANDRRKTPLNLANFALLDHYNEDEEFSIQGGFPSVHFVMKWNEIKPSSYTKQLRGSCGGLVECRTINAAGPLKEILDFSHRSIPDILRQRAVEEEMEIMLGNFNSFDAFSHLLFAQATLLNIDKKEYICALCASAATIRLQNELDKPPYRFLEIMDSRFGSSLERPNANHLIELQYDTWTTLPLGFLDTENLFGSHKLPRLAIFSVLYLAMAHGHFGYVKWKIMNSPSVLDNSFKRELFVTLLIGPPYNRKVSLEDIDYFFQSGLLTENFDSSLSVIATRLWLESFSRENHTYWERYLSSNFLSWCGFKALVLGASFDASRFSHIVMRFLEHGASTDFSVMIDNYQKPLDDIIFDFKNIQIIHYNPQEVSKQCTLENVSIWLEPTGRKTLTLRQWIEALDLKDKSYILQLLDRDKESQETHRLSASEVTFNSERHQTGESDGASDTVLDVITDHAAFSEKCEEILASHSVTIDSRKDGRASSQWLGLLLPGKLSEVSKIVKDTPNYI</sequence>
<dbReference type="InterPro" id="IPR027417">
    <property type="entry name" value="P-loop_NTPase"/>
</dbReference>
<dbReference type="InterPro" id="IPR056884">
    <property type="entry name" value="NPHP3-like_N"/>
</dbReference>
<dbReference type="OrthoDB" id="443402at2759"/>
<organism evidence="3 4">
    <name type="scientific">Fusarium austroafricanum</name>
    <dbReference type="NCBI Taxonomy" id="2364996"/>
    <lineage>
        <taxon>Eukaryota</taxon>
        <taxon>Fungi</taxon>
        <taxon>Dikarya</taxon>
        <taxon>Ascomycota</taxon>
        <taxon>Pezizomycotina</taxon>
        <taxon>Sordariomycetes</taxon>
        <taxon>Hypocreomycetidae</taxon>
        <taxon>Hypocreales</taxon>
        <taxon>Nectriaceae</taxon>
        <taxon>Fusarium</taxon>
        <taxon>Fusarium concolor species complex</taxon>
    </lineage>
</organism>